<accession>A0A5C3KV24</accession>
<sequence>MMISGRPIIRRELHVRSCDSEQNLGQSLHRHRPSQNWGAGRSPSRLPMCQRTADRRGCYDGFPAVAMACQIVMSIRDKLISASALRTSRLSSHPPLLLSSTPISQRRPFFFKLQKELQTDLFLPRPWSSCPYNSLTPLVRYSLPVRPLS</sequence>
<gene>
    <name evidence="2" type="ORF">FA15DRAFT_435585</name>
</gene>
<evidence type="ECO:0000313" key="2">
    <source>
        <dbReference type="EMBL" id="TFK24050.1"/>
    </source>
</evidence>
<evidence type="ECO:0000256" key="1">
    <source>
        <dbReference type="SAM" id="MobiDB-lite"/>
    </source>
</evidence>
<evidence type="ECO:0000313" key="3">
    <source>
        <dbReference type="Proteomes" id="UP000307440"/>
    </source>
</evidence>
<dbReference type="EMBL" id="ML210207">
    <property type="protein sequence ID" value="TFK24050.1"/>
    <property type="molecule type" value="Genomic_DNA"/>
</dbReference>
<reference evidence="2 3" key="1">
    <citation type="journal article" date="2019" name="Nat. Ecol. Evol.">
        <title>Megaphylogeny resolves global patterns of mushroom evolution.</title>
        <authorList>
            <person name="Varga T."/>
            <person name="Krizsan K."/>
            <person name="Foldi C."/>
            <person name="Dima B."/>
            <person name="Sanchez-Garcia M."/>
            <person name="Sanchez-Ramirez S."/>
            <person name="Szollosi G.J."/>
            <person name="Szarkandi J.G."/>
            <person name="Papp V."/>
            <person name="Albert L."/>
            <person name="Andreopoulos W."/>
            <person name="Angelini C."/>
            <person name="Antonin V."/>
            <person name="Barry K.W."/>
            <person name="Bougher N.L."/>
            <person name="Buchanan P."/>
            <person name="Buyck B."/>
            <person name="Bense V."/>
            <person name="Catcheside P."/>
            <person name="Chovatia M."/>
            <person name="Cooper J."/>
            <person name="Damon W."/>
            <person name="Desjardin D."/>
            <person name="Finy P."/>
            <person name="Geml J."/>
            <person name="Haridas S."/>
            <person name="Hughes K."/>
            <person name="Justo A."/>
            <person name="Karasinski D."/>
            <person name="Kautmanova I."/>
            <person name="Kiss B."/>
            <person name="Kocsube S."/>
            <person name="Kotiranta H."/>
            <person name="LaButti K.M."/>
            <person name="Lechner B.E."/>
            <person name="Liimatainen K."/>
            <person name="Lipzen A."/>
            <person name="Lukacs Z."/>
            <person name="Mihaltcheva S."/>
            <person name="Morgado L.N."/>
            <person name="Niskanen T."/>
            <person name="Noordeloos M.E."/>
            <person name="Ohm R.A."/>
            <person name="Ortiz-Santana B."/>
            <person name="Ovrebo C."/>
            <person name="Racz N."/>
            <person name="Riley R."/>
            <person name="Savchenko A."/>
            <person name="Shiryaev A."/>
            <person name="Soop K."/>
            <person name="Spirin V."/>
            <person name="Szebenyi C."/>
            <person name="Tomsovsky M."/>
            <person name="Tulloss R.E."/>
            <person name="Uehling J."/>
            <person name="Grigoriev I.V."/>
            <person name="Vagvolgyi C."/>
            <person name="Papp T."/>
            <person name="Martin F.M."/>
            <person name="Miettinen O."/>
            <person name="Hibbett D.S."/>
            <person name="Nagy L.G."/>
        </authorList>
    </citation>
    <scope>NUCLEOTIDE SEQUENCE [LARGE SCALE GENOMIC DNA]</scope>
    <source>
        <strain evidence="2 3">CBS 121175</strain>
    </source>
</reference>
<organism evidence="2 3">
    <name type="scientific">Coprinopsis marcescibilis</name>
    <name type="common">Agaric fungus</name>
    <name type="synonym">Psathyrella marcescibilis</name>
    <dbReference type="NCBI Taxonomy" id="230819"/>
    <lineage>
        <taxon>Eukaryota</taxon>
        <taxon>Fungi</taxon>
        <taxon>Dikarya</taxon>
        <taxon>Basidiomycota</taxon>
        <taxon>Agaricomycotina</taxon>
        <taxon>Agaricomycetes</taxon>
        <taxon>Agaricomycetidae</taxon>
        <taxon>Agaricales</taxon>
        <taxon>Agaricineae</taxon>
        <taxon>Psathyrellaceae</taxon>
        <taxon>Coprinopsis</taxon>
    </lineage>
</organism>
<proteinExistence type="predicted"/>
<dbReference type="Proteomes" id="UP000307440">
    <property type="component" value="Unassembled WGS sequence"/>
</dbReference>
<feature type="region of interest" description="Disordered" evidence="1">
    <location>
        <begin position="24"/>
        <end position="45"/>
    </location>
</feature>
<name>A0A5C3KV24_COPMA</name>
<protein>
    <submittedName>
        <fullName evidence="2">Uncharacterized protein</fullName>
    </submittedName>
</protein>
<dbReference type="AlphaFoldDB" id="A0A5C3KV24"/>
<keyword evidence="3" id="KW-1185">Reference proteome</keyword>